<dbReference type="InterPro" id="IPR026593">
    <property type="entry name" value="SecY"/>
</dbReference>
<dbReference type="GO" id="GO:0005886">
    <property type="term" value="C:plasma membrane"/>
    <property type="evidence" value="ECO:0007669"/>
    <property type="project" value="UniProtKB-SubCell"/>
</dbReference>
<evidence type="ECO:0000256" key="8">
    <source>
        <dbReference type="ARBA" id="ARBA00023136"/>
    </source>
</evidence>
<dbReference type="Proteomes" id="UP000017148">
    <property type="component" value="Unassembled WGS sequence"/>
</dbReference>
<proteinExistence type="inferred from homology"/>
<keyword evidence="4 10" id="KW-0812">Transmembrane</keyword>
<feature type="transmembrane region" description="Helical" evidence="10">
    <location>
        <begin position="217"/>
        <end position="238"/>
    </location>
</feature>
<organism evidence="12 13">
    <name type="scientific">Chitinivibrio alkaliphilus ACht1</name>
    <dbReference type="NCBI Taxonomy" id="1313304"/>
    <lineage>
        <taxon>Bacteria</taxon>
        <taxon>Pseudomonadati</taxon>
        <taxon>Fibrobacterota</taxon>
        <taxon>Chitinivibrionia</taxon>
        <taxon>Chitinivibrionales</taxon>
        <taxon>Chitinivibrionaceae</taxon>
        <taxon>Chitinivibrio</taxon>
    </lineage>
</organism>
<dbReference type="PATRIC" id="fig|1313304.3.peg.1713"/>
<evidence type="ECO:0000256" key="5">
    <source>
        <dbReference type="ARBA" id="ARBA00022927"/>
    </source>
</evidence>
<dbReference type="HAMAP" id="MF_01465">
    <property type="entry name" value="SecY"/>
    <property type="match status" value="1"/>
</dbReference>
<keyword evidence="6 10" id="KW-1133">Transmembrane helix</keyword>
<dbReference type="RefSeq" id="WP_022637231.1">
    <property type="nucleotide sequence ID" value="NZ_ASJR01000015.1"/>
</dbReference>
<dbReference type="PRINTS" id="PR00303">
    <property type="entry name" value="SECYTRNLCASE"/>
</dbReference>
<dbReference type="GO" id="GO:0065002">
    <property type="term" value="P:intracellular protein transmembrane transport"/>
    <property type="evidence" value="ECO:0007669"/>
    <property type="project" value="UniProtKB-UniRule"/>
</dbReference>
<keyword evidence="10" id="KW-1003">Cell membrane</keyword>
<dbReference type="OrthoDB" id="9809248at2"/>
<feature type="transmembrane region" description="Helical" evidence="10">
    <location>
        <begin position="400"/>
        <end position="420"/>
    </location>
</feature>
<feature type="transmembrane region" description="Helical" evidence="10">
    <location>
        <begin position="152"/>
        <end position="175"/>
    </location>
</feature>
<comment type="subunit">
    <text evidence="10">Component of the Sec protein translocase complex. Heterotrimer consisting of SecY, SecE and SecG subunits. The heterotrimers can form oligomers, although 1 heterotrimer is thought to be able to translocate proteins. Interacts with the ribosome. Interacts with SecDF, and other proteins may be involved. Interacts with SecA.</text>
</comment>
<dbReference type="eggNOG" id="COG0201">
    <property type="taxonomic scope" value="Bacteria"/>
</dbReference>
<evidence type="ECO:0000256" key="9">
    <source>
        <dbReference type="ARBA" id="ARBA00039733"/>
    </source>
</evidence>
<feature type="transmembrane region" description="Helical" evidence="10">
    <location>
        <begin position="187"/>
        <end position="205"/>
    </location>
</feature>
<accession>U7D5R1</accession>
<dbReference type="EMBL" id="ASJR01000015">
    <property type="protein sequence ID" value="ERP31308.1"/>
    <property type="molecule type" value="Genomic_DNA"/>
</dbReference>
<comment type="similarity">
    <text evidence="2 10 11">Belongs to the SecY/SEC61-alpha family.</text>
</comment>
<evidence type="ECO:0000256" key="7">
    <source>
        <dbReference type="ARBA" id="ARBA00023010"/>
    </source>
</evidence>
<dbReference type="PROSITE" id="PS00755">
    <property type="entry name" value="SECY_1"/>
    <property type="match status" value="1"/>
</dbReference>
<comment type="caution">
    <text evidence="10">Lacks conserved residue(s) required for the propagation of feature annotation.</text>
</comment>
<dbReference type="NCBIfam" id="TIGR00967">
    <property type="entry name" value="3a0501s007"/>
    <property type="match status" value="1"/>
</dbReference>
<keyword evidence="13" id="KW-1185">Reference proteome</keyword>
<dbReference type="FunFam" id="1.10.3370.10:FF:000001">
    <property type="entry name" value="Preprotein translocase subunit SecY"/>
    <property type="match status" value="1"/>
</dbReference>
<sequence>MLDTFINMFKVPELRKRLGFTVLMILIYRVGAHIPTPGIDIQALSNVFEQARQGGAGGLLDMYDMFVGGAFEKATIFALGVMPYISASIIVQLLGTVFPYFHKLQKEGAEGKKKITQITRYLTLVIALVQAVGASLFLAGRPGGHDIVMGSLSGLQFVLLTTLSLTTGTLFVMWLGERITNSGIGNGISLMILIGIIATMPHATINVLSDVQSGTMHVFRAGLILAIILALTAFIVFVHQATRRIPIQSPKRSVGGGVTGGQNTVLPLRLNMAGVIPIIFASSVMMLPGFVFGVFQNNEGFLGNVVNTLSPYFQMGGFYYSLFFALIIIFFTYFYTAIIFNPVDIAENLKRSGGFIPGIKPGYDTSQYLSGVLNRITLPGSVFLAFVAIVPFMLRGAMGVQFYLGGTSILIVVGVAIDTLQQIESKLHARNYSGFMKKGSLKGRISNG</sequence>
<feature type="transmembrane region" description="Helical" evidence="10">
    <location>
        <begin position="275"/>
        <end position="297"/>
    </location>
</feature>
<dbReference type="InterPro" id="IPR023201">
    <property type="entry name" value="SecY_dom_sf"/>
</dbReference>
<keyword evidence="3 10" id="KW-0813">Transport</keyword>
<evidence type="ECO:0000256" key="10">
    <source>
        <dbReference type="HAMAP-Rule" id="MF_01465"/>
    </source>
</evidence>
<evidence type="ECO:0000313" key="13">
    <source>
        <dbReference type="Proteomes" id="UP000017148"/>
    </source>
</evidence>
<feature type="transmembrane region" description="Helical" evidence="10">
    <location>
        <begin position="317"/>
        <end position="340"/>
    </location>
</feature>
<feature type="transmembrane region" description="Helical" evidence="10">
    <location>
        <begin position="121"/>
        <end position="140"/>
    </location>
</feature>
<dbReference type="PIRSF" id="PIRSF004557">
    <property type="entry name" value="SecY"/>
    <property type="match status" value="1"/>
</dbReference>
<dbReference type="Pfam" id="PF00344">
    <property type="entry name" value="SecY"/>
    <property type="match status" value="1"/>
</dbReference>
<evidence type="ECO:0000256" key="11">
    <source>
        <dbReference type="RuleBase" id="RU004349"/>
    </source>
</evidence>
<dbReference type="InterPro" id="IPR002208">
    <property type="entry name" value="SecY/SEC61-alpha"/>
</dbReference>
<protein>
    <recommendedName>
        <fullName evidence="9 10">Protein translocase subunit SecY</fullName>
    </recommendedName>
</protein>
<dbReference type="STRING" id="1313304.CALK_1797"/>
<keyword evidence="7 10" id="KW-0811">Translocation</keyword>
<dbReference type="Gene3D" id="1.10.3370.10">
    <property type="entry name" value="SecY subunit domain"/>
    <property type="match status" value="1"/>
</dbReference>
<gene>
    <name evidence="10" type="primary">secY</name>
    <name evidence="12" type="ORF">CALK_1797</name>
</gene>
<dbReference type="SUPFAM" id="SSF103491">
    <property type="entry name" value="Preprotein translocase SecY subunit"/>
    <property type="match status" value="1"/>
</dbReference>
<dbReference type="PANTHER" id="PTHR10906">
    <property type="entry name" value="SECY/SEC61-ALPHA FAMILY MEMBER"/>
    <property type="match status" value="1"/>
</dbReference>
<comment type="caution">
    <text evidence="12">The sequence shown here is derived from an EMBL/GenBank/DDBJ whole genome shotgun (WGS) entry which is preliminary data.</text>
</comment>
<feature type="transmembrane region" description="Helical" evidence="10">
    <location>
        <begin position="376"/>
        <end position="394"/>
    </location>
</feature>
<feature type="transmembrane region" description="Helical" evidence="10">
    <location>
        <begin position="76"/>
        <end position="101"/>
    </location>
</feature>
<evidence type="ECO:0000256" key="6">
    <source>
        <dbReference type="ARBA" id="ARBA00022989"/>
    </source>
</evidence>
<evidence type="ECO:0000256" key="4">
    <source>
        <dbReference type="ARBA" id="ARBA00022692"/>
    </source>
</evidence>
<dbReference type="GO" id="GO:0043952">
    <property type="term" value="P:protein transport by the Sec complex"/>
    <property type="evidence" value="ECO:0007669"/>
    <property type="project" value="UniProtKB-UniRule"/>
</dbReference>
<keyword evidence="5 10" id="KW-0653">Protein transport</keyword>
<dbReference type="AlphaFoldDB" id="U7D5R1"/>
<keyword evidence="8 10" id="KW-0472">Membrane</keyword>
<evidence type="ECO:0000256" key="3">
    <source>
        <dbReference type="ARBA" id="ARBA00022448"/>
    </source>
</evidence>
<name>U7D5R1_9BACT</name>
<evidence type="ECO:0000256" key="1">
    <source>
        <dbReference type="ARBA" id="ARBA00004141"/>
    </source>
</evidence>
<dbReference type="GO" id="GO:0006605">
    <property type="term" value="P:protein targeting"/>
    <property type="evidence" value="ECO:0007669"/>
    <property type="project" value="UniProtKB-UniRule"/>
</dbReference>
<comment type="subcellular location">
    <subcellularLocation>
        <location evidence="10">Cell membrane</location>
        <topology evidence="10">Multi-pass membrane protein</topology>
    </subcellularLocation>
    <subcellularLocation>
        <location evidence="1">Membrane</location>
        <topology evidence="1">Multi-pass membrane protein</topology>
    </subcellularLocation>
</comment>
<comment type="function">
    <text evidence="10">The central subunit of the protein translocation channel SecYEG. Consists of two halves formed by TMs 1-5 and 6-10. These two domains form a lateral gate at the front which open onto the bilayer between TMs 2 and 7, and are clamped together by SecE at the back. The channel is closed by both a pore ring composed of hydrophobic SecY resides and a short helix (helix 2A) on the extracellular side of the membrane which forms a plug. The plug probably moves laterally to allow the channel to open. The ring and the pore may move independently.</text>
</comment>
<dbReference type="InterPro" id="IPR030659">
    <property type="entry name" value="SecY_CS"/>
</dbReference>
<evidence type="ECO:0000313" key="12">
    <source>
        <dbReference type="EMBL" id="ERP31308.1"/>
    </source>
</evidence>
<reference evidence="12 13" key="1">
    <citation type="journal article" date="2013" name="Environ. Microbiol.">
        <title>Genome analysis of Chitinivibrio alkaliphilus gen. nov., sp. nov., a novel extremely haloalkaliphilic anaerobic chitinolytic bacterium from the candidate phylum Termite Group 3.</title>
        <authorList>
            <person name="Sorokin D.Y."/>
            <person name="Gumerov V.M."/>
            <person name="Rakitin A.L."/>
            <person name="Beletsky A.V."/>
            <person name="Damste J.S."/>
            <person name="Muyzer G."/>
            <person name="Mardanov A.V."/>
            <person name="Ravin N.V."/>
        </authorList>
    </citation>
    <scope>NUCLEOTIDE SEQUENCE [LARGE SCALE GENOMIC DNA]</scope>
    <source>
        <strain evidence="12 13">ACht1</strain>
    </source>
</reference>
<evidence type="ECO:0000256" key="2">
    <source>
        <dbReference type="ARBA" id="ARBA00005751"/>
    </source>
</evidence>